<feature type="region of interest" description="Disordered" evidence="1">
    <location>
        <begin position="1"/>
        <end position="20"/>
    </location>
</feature>
<protein>
    <submittedName>
        <fullName evidence="2">Uncharacterized protein</fullName>
    </submittedName>
</protein>
<reference evidence="2 3" key="1">
    <citation type="submission" date="2014-04" db="EMBL/GenBank/DDBJ databases">
        <title>Evolutionary Origins and Diversification of the Mycorrhizal Mutualists.</title>
        <authorList>
            <consortium name="DOE Joint Genome Institute"/>
            <consortium name="Mycorrhizal Genomics Consortium"/>
            <person name="Kohler A."/>
            <person name="Kuo A."/>
            <person name="Nagy L.G."/>
            <person name="Floudas D."/>
            <person name="Copeland A."/>
            <person name="Barry K.W."/>
            <person name="Cichocki N."/>
            <person name="Veneault-Fourrey C."/>
            <person name="LaButti K."/>
            <person name="Lindquist E.A."/>
            <person name="Lipzen A."/>
            <person name="Lundell T."/>
            <person name="Morin E."/>
            <person name="Murat C."/>
            <person name="Riley R."/>
            <person name="Ohm R."/>
            <person name="Sun H."/>
            <person name="Tunlid A."/>
            <person name="Henrissat B."/>
            <person name="Grigoriev I.V."/>
            <person name="Hibbett D.S."/>
            <person name="Martin F."/>
        </authorList>
    </citation>
    <scope>NUCLEOTIDE SEQUENCE [LARGE SCALE GENOMIC DNA]</scope>
    <source>
        <strain evidence="2 3">Koide BX008</strain>
    </source>
</reference>
<gene>
    <name evidence="2" type="ORF">M378DRAFT_161837</name>
</gene>
<proteinExistence type="predicted"/>
<dbReference type="Proteomes" id="UP000054549">
    <property type="component" value="Unassembled WGS sequence"/>
</dbReference>
<accession>A0A0C2WVL6</accession>
<evidence type="ECO:0000256" key="1">
    <source>
        <dbReference type="SAM" id="MobiDB-lite"/>
    </source>
</evidence>
<dbReference type="AlphaFoldDB" id="A0A0C2WVL6"/>
<keyword evidence="3" id="KW-1185">Reference proteome</keyword>
<evidence type="ECO:0000313" key="3">
    <source>
        <dbReference type="Proteomes" id="UP000054549"/>
    </source>
</evidence>
<evidence type="ECO:0000313" key="2">
    <source>
        <dbReference type="EMBL" id="KIL65822.1"/>
    </source>
</evidence>
<dbReference type="InParanoid" id="A0A0C2WVL6"/>
<organism evidence="2 3">
    <name type="scientific">Amanita muscaria (strain Koide BX008)</name>
    <dbReference type="NCBI Taxonomy" id="946122"/>
    <lineage>
        <taxon>Eukaryota</taxon>
        <taxon>Fungi</taxon>
        <taxon>Dikarya</taxon>
        <taxon>Basidiomycota</taxon>
        <taxon>Agaricomycotina</taxon>
        <taxon>Agaricomycetes</taxon>
        <taxon>Agaricomycetidae</taxon>
        <taxon>Agaricales</taxon>
        <taxon>Pluteineae</taxon>
        <taxon>Amanitaceae</taxon>
        <taxon>Amanita</taxon>
    </lineage>
</organism>
<sequence>MARSTRTYPARKSKKARNSIATSTVLNRATVTFNAESVTVTTPYTQRHTGATGYVFRCHLLFPTQRISQ</sequence>
<name>A0A0C2WVL6_AMAMK</name>
<dbReference type="HOGENOM" id="CLU_2775417_0_0_1"/>
<dbReference type="EMBL" id="KN818240">
    <property type="protein sequence ID" value="KIL65822.1"/>
    <property type="molecule type" value="Genomic_DNA"/>
</dbReference>